<feature type="transmembrane region" description="Helical" evidence="1">
    <location>
        <begin position="169"/>
        <end position="198"/>
    </location>
</feature>
<dbReference type="Gene3D" id="1.10.1760.20">
    <property type="match status" value="1"/>
</dbReference>
<sequence length="205" mass="21361">MRSNHSTNTITLLGIFGALIILQAYVPMVGYIRLFPAWPAISTIHLTVILAGVLLGVPGGAAMGLLWGGVSLFKAFTAPGDPMTLLLFQNPVIAIVPRVAVGIVAGLVFNDLFKTVRSGRGATMKLSLAGICGALTNTGLVIFFTWVFFAQRASSVVPGANAGNLAFVLMGTFAINAIAEAAMAAVVVPVLGQALLAVQKRRRAK</sequence>
<dbReference type="STRING" id="1423730.FC75_GL001431"/>
<feature type="transmembrane region" description="Helical" evidence="1">
    <location>
        <begin position="12"/>
        <end position="32"/>
    </location>
</feature>
<protein>
    <submittedName>
        <fullName evidence="2">Membrane protein</fullName>
    </submittedName>
</protein>
<evidence type="ECO:0000313" key="2">
    <source>
        <dbReference type="EMBL" id="KRN23576.1"/>
    </source>
</evidence>
<dbReference type="Pfam" id="PF12822">
    <property type="entry name" value="ECF_trnsprt"/>
    <property type="match status" value="1"/>
</dbReference>
<evidence type="ECO:0000256" key="1">
    <source>
        <dbReference type="SAM" id="Phobius"/>
    </source>
</evidence>
<dbReference type="RefSeq" id="WP_054663410.1">
    <property type="nucleotide sequence ID" value="NZ_AYZJ01000027.1"/>
</dbReference>
<dbReference type="GO" id="GO:0022857">
    <property type="term" value="F:transmembrane transporter activity"/>
    <property type="evidence" value="ECO:0007669"/>
    <property type="project" value="InterPro"/>
</dbReference>
<dbReference type="Proteomes" id="UP000050865">
    <property type="component" value="Unassembled WGS sequence"/>
</dbReference>
<dbReference type="InterPro" id="IPR024529">
    <property type="entry name" value="ECF_trnsprt_substrate-spec"/>
</dbReference>
<proteinExistence type="predicted"/>
<dbReference type="PATRIC" id="fig|1423730.4.peg.1503"/>
<organism evidence="2 3">
    <name type="scientific">Lacticaseibacillus camelliae DSM 22697 = JCM 13995</name>
    <dbReference type="NCBI Taxonomy" id="1423730"/>
    <lineage>
        <taxon>Bacteria</taxon>
        <taxon>Bacillati</taxon>
        <taxon>Bacillota</taxon>
        <taxon>Bacilli</taxon>
        <taxon>Lactobacillales</taxon>
        <taxon>Lactobacillaceae</taxon>
        <taxon>Lacticaseibacillus</taxon>
    </lineage>
</organism>
<evidence type="ECO:0000313" key="3">
    <source>
        <dbReference type="Proteomes" id="UP000050865"/>
    </source>
</evidence>
<feature type="transmembrane region" description="Helical" evidence="1">
    <location>
        <begin position="44"/>
        <end position="67"/>
    </location>
</feature>
<keyword evidence="1" id="KW-0812">Transmembrane</keyword>
<accession>A0A0R2F5B4</accession>
<feature type="transmembrane region" description="Helical" evidence="1">
    <location>
        <begin position="128"/>
        <end position="149"/>
    </location>
</feature>
<reference evidence="2 3" key="1">
    <citation type="journal article" date="2015" name="Genome Announc.">
        <title>Expanding the biotechnology potential of lactobacilli through comparative genomics of 213 strains and associated genera.</title>
        <authorList>
            <person name="Sun Z."/>
            <person name="Harris H.M."/>
            <person name="McCann A."/>
            <person name="Guo C."/>
            <person name="Argimon S."/>
            <person name="Zhang W."/>
            <person name="Yang X."/>
            <person name="Jeffery I.B."/>
            <person name="Cooney J.C."/>
            <person name="Kagawa T.F."/>
            <person name="Liu W."/>
            <person name="Song Y."/>
            <person name="Salvetti E."/>
            <person name="Wrobel A."/>
            <person name="Rasinkangas P."/>
            <person name="Parkhill J."/>
            <person name="Rea M.C."/>
            <person name="O'Sullivan O."/>
            <person name="Ritari J."/>
            <person name="Douillard F.P."/>
            <person name="Paul Ross R."/>
            <person name="Yang R."/>
            <person name="Briner A.E."/>
            <person name="Felis G.E."/>
            <person name="de Vos W.M."/>
            <person name="Barrangou R."/>
            <person name="Klaenhammer T.R."/>
            <person name="Caufield P.W."/>
            <person name="Cui Y."/>
            <person name="Zhang H."/>
            <person name="O'Toole P.W."/>
        </authorList>
    </citation>
    <scope>NUCLEOTIDE SEQUENCE [LARGE SCALE GENOMIC DNA]</scope>
    <source>
        <strain evidence="2 3">DSM 22697</strain>
    </source>
</reference>
<keyword evidence="1" id="KW-0472">Membrane</keyword>
<comment type="caution">
    <text evidence="2">The sequence shown here is derived from an EMBL/GenBank/DDBJ whole genome shotgun (WGS) entry which is preliminary data.</text>
</comment>
<dbReference type="EMBL" id="AYZJ01000027">
    <property type="protein sequence ID" value="KRN23576.1"/>
    <property type="molecule type" value="Genomic_DNA"/>
</dbReference>
<gene>
    <name evidence="2" type="ORF">FC75_GL001431</name>
</gene>
<dbReference type="AlphaFoldDB" id="A0A0R2F5B4"/>
<feature type="transmembrane region" description="Helical" evidence="1">
    <location>
        <begin position="87"/>
        <end position="108"/>
    </location>
</feature>
<dbReference type="OrthoDB" id="9813540at2"/>
<keyword evidence="3" id="KW-1185">Reference proteome</keyword>
<keyword evidence="1" id="KW-1133">Transmembrane helix</keyword>
<name>A0A0R2F5B4_9LACO</name>